<keyword evidence="2" id="KW-1185">Reference proteome</keyword>
<comment type="caution">
    <text evidence="1">The sequence shown here is derived from an EMBL/GenBank/DDBJ whole genome shotgun (WGS) entry which is preliminary data.</text>
</comment>
<organism evidence="1 2">
    <name type="scientific">Fusarium globosum</name>
    <dbReference type="NCBI Taxonomy" id="78864"/>
    <lineage>
        <taxon>Eukaryota</taxon>
        <taxon>Fungi</taxon>
        <taxon>Dikarya</taxon>
        <taxon>Ascomycota</taxon>
        <taxon>Pezizomycotina</taxon>
        <taxon>Sordariomycetes</taxon>
        <taxon>Hypocreomycetidae</taxon>
        <taxon>Hypocreales</taxon>
        <taxon>Nectriaceae</taxon>
        <taxon>Fusarium</taxon>
        <taxon>Fusarium fujikuroi species complex</taxon>
    </lineage>
</organism>
<dbReference type="Proteomes" id="UP000532311">
    <property type="component" value="Unassembled WGS sequence"/>
</dbReference>
<reference evidence="1 2" key="1">
    <citation type="submission" date="2020-05" db="EMBL/GenBank/DDBJ databases">
        <title>Identification and distribution of gene clusters putatively required for synthesis of sphingolipid metabolism inhibitors in phylogenetically diverse species of the filamentous fungus Fusarium.</title>
        <authorList>
            <person name="Kim H.-S."/>
            <person name="Busman M."/>
            <person name="Brown D.W."/>
            <person name="Divon H."/>
            <person name="Uhlig S."/>
            <person name="Proctor R.H."/>
        </authorList>
    </citation>
    <scope>NUCLEOTIDE SEQUENCE [LARGE SCALE GENOMIC DNA]</scope>
    <source>
        <strain evidence="1 2">NRRL 26131</strain>
    </source>
</reference>
<proteinExistence type="predicted"/>
<name>A0A8H5XM04_9HYPO</name>
<sequence length="323" mass="34861">MSDRDPSKPSLEALTDGRHPFSLPWGHDVRVLLSGFKMEDMSKQKGPWTKTSAFEISGSEMLAVVPDTKGGSMSYKDGMTTNSETSDDHLSASLGLTVGYPFLNASVTGDYDRNVMESHNAIRASRNASCRLGRIVLDQPPPLSIAAKSMLQSQGPREFANVYGDYYVSGYELGADAGASLSATTESKESKERLAITVKVKALFFERALPEVVTTTSSSDSSSCITFAGYSTVGNSKRVVEAKDLSEMGLTALQKVSAAFLQEVGALESSARKEMDRLGLVDGQQLSLEQCTEVCRSGLVVQLLLTPYHRLVEFVELTGTSIL</sequence>
<accession>A0A8H5XM04</accession>
<dbReference type="AlphaFoldDB" id="A0A8H5XM04"/>
<evidence type="ECO:0000313" key="2">
    <source>
        <dbReference type="Proteomes" id="UP000532311"/>
    </source>
</evidence>
<protein>
    <submittedName>
        <fullName evidence="1">Uncharacterized protein</fullName>
    </submittedName>
</protein>
<gene>
    <name evidence="1" type="ORF">FGLOB1_13608</name>
</gene>
<dbReference type="EMBL" id="JAAQPF010000866">
    <property type="protein sequence ID" value="KAF5696335.1"/>
    <property type="molecule type" value="Genomic_DNA"/>
</dbReference>
<evidence type="ECO:0000313" key="1">
    <source>
        <dbReference type="EMBL" id="KAF5696335.1"/>
    </source>
</evidence>